<evidence type="ECO:0008006" key="8">
    <source>
        <dbReference type="Google" id="ProtNLM"/>
    </source>
</evidence>
<reference evidence="6 7" key="1">
    <citation type="journal article" date="2020" name="Mol. Biol. Evol.">
        <title>Distinct Expression and Methylation Patterns for Genes with Different Fates following a Single Whole-Genome Duplication in Flowering Plants.</title>
        <authorList>
            <person name="Shi T."/>
            <person name="Rahmani R.S."/>
            <person name="Gugger P.F."/>
            <person name="Wang M."/>
            <person name="Li H."/>
            <person name="Zhang Y."/>
            <person name="Li Z."/>
            <person name="Wang Q."/>
            <person name="Van de Peer Y."/>
            <person name="Marchal K."/>
            <person name="Chen J."/>
        </authorList>
    </citation>
    <scope>NUCLEOTIDE SEQUENCE [LARGE SCALE GENOMIC DNA]</scope>
    <source>
        <tissue evidence="6">Leaf</tissue>
    </source>
</reference>
<keyword evidence="7" id="KW-1185">Reference proteome</keyword>
<dbReference type="GO" id="GO:0048046">
    <property type="term" value="C:apoplast"/>
    <property type="evidence" value="ECO:0007669"/>
    <property type="project" value="UniProtKB-SubCell"/>
</dbReference>
<evidence type="ECO:0000256" key="4">
    <source>
        <dbReference type="ARBA" id="ARBA00022729"/>
    </source>
</evidence>
<dbReference type="Proteomes" id="UP000607653">
    <property type="component" value="Unassembled WGS sequence"/>
</dbReference>
<dbReference type="PANTHER" id="PTHR31279">
    <property type="entry name" value="PROTEIN EXORDIUM-LIKE 5"/>
    <property type="match status" value="1"/>
</dbReference>
<keyword evidence="3" id="KW-0964">Secreted</keyword>
<name>A0A822XNL0_NELNU</name>
<evidence type="ECO:0000313" key="7">
    <source>
        <dbReference type="Proteomes" id="UP000607653"/>
    </source>
</evidence>
<evidence type="ECO:0000313" key="6">
    <source>
        <dbReference type="EMBL" id="DAD21990.1"/>
    </source>
</evidence>
<comment type="subcellular location">
    <subcellularLocation>
        <location evidence="1">Secreted</location>
        <location evidence="1">Extracellular space</location>
        <location evidence="1">Apoplast</location>
    </subcellularLocation>
</comment>
<dbReference type="EMBL" id="DUZY01000001">
    <property type="protein sequence ID" value="DAD21990.1"/>
    <property type="molecule type" value="Genomic_DNA"/>
</dbReference>
<evidence type="ECO:0000256" key="2">
    <source>
        <dbReference type="ARBA" id="ARBA00022523"/>
    </source>
</evidence>
<evidence type="ECO:0000256" key="1">
    <source>
        <dbReference type="ARBA" id="ARBA00004271"/>
    </source>
</evidence>
<keyword evidence="2" id="KW-0052">Apoplast</keyword>
<gene>
    <name evidence="6" type="ORF">HUJ06_023453</name>
</gene>
<evidence type="ECO:0000256" key="5">
    <source>
        <dbReference type="ARBA" id="ARBA00023591"/>
    </source>
</evidence>
<dbReference type="PANTHER" id="PTHR31279:SF73">
    <property type="entry name" value="OS10G0376400 PROTEIN"/>
    <property type="match status" value="1"/>
</dbReference>
<comment type="similarity">
    <text evidence="5">Belongs to the EXORDIUM family.</text>
</comment>
<comment type="caution">
    <text evidence="6">The sequence shown here is derived from an EMBL/GenBank/DDBJ whole genome shotgun (WGS) entry which is preliminary data.</text>
</comment>
<dbReference type="Pfam" id="PF04674">
    <property type="entry name" value="Phi_1"/>
    <property type="match status" value="1"/>
</dbReference>
<organism evidence="6 7">
    <name type="scientific">Nelumbo nucifera</name>
    <name type="common">Sacred lotus</name>
    <dbReference type="NCBI Taxonomy" id="4432"/>
    <lineage>
        <taxon>Eukaryota</taxon>
        <taxon>Viridiplantae</taxon>
        <taxon>Streptophyta</taxon>
        <taxon>Embryophyta</taxon>
        <taxon>Tracheophyta</taxon>
        <taxon>Spermatophyta</taxon>
        <taxon>Magnoliopsida</taxon>
        <taxon>Proteales</taxon>
        <taxon>Nelumbonaceae</taxon>
        <taxon>Nelumbo</taxon>
    </lineage>
</organism>
<evidence type="ECO:0000256" key="3">
    <source>
        <dbReference type="ARBA" id="ARBA00022525"/>
    </source>
</evidence>
<keyword evidence="4" id="KW-0732">Signal</keyword>
<sequence>MHLKQLYIYIYHALTDRLINTNQSCSPPSHSLLTLYFYFESQKVSVSFYLKMASSQSIKTALLLVVLVHLSFANLCYGARRLTALYQPPPMVLAYHMGALLEGELPVSILWYGKFTPAQKSIVADFLVSLTPQQQKLSSSTLTAPSVSQWWKPIETYMKDAGKKGTRIVLSDQITDESYSMGKTLKRSQISQLAQKASSKQPGRLVLVLTAKDVALEGFCMSSCGFHGSDSKKKSAFIWVGNSETQCPGQCAWPFHQPIYGPQTPPLGAPNGDVGLDGMVINIATLLAGTVTNPFGNGYFQGSADAPVEAASACPGVYGKGAYQGYAGDLLLDPSTGASYNAQGANGRKYLLPAMFDPCTSSCSTIV</sequence>
<dbReference type="InterPro" id="IPR006766">
    <property type="entry name" value="EXORDIUM-like"/>
</dbReference>
<accession>A0A822XNL0</accession>
<dbReference type="AlphaFoldDB" id="A0A822XNL0"/>
<protein>
    <recommendedName>
        <fullName evidence="8">Protein EXORDIUM-like</fullName>
    </recommendedName>
</protein>
<proteinExistence type="inferred from homology"/>